<dbReference type="AlphaFoldDB" id="A0A328TJZ6"/>
<gene>
    <name evidence="1" type="ORF">ACZ87_02781</name>
</gene>
<sequence>MGIAAAEGLRVRSDIHGWALSEEAIQSPNHEPSHQCTLIAAGKQDEGSLSLKIDD</sequence>
<comment type="caution">
    <text evidence="1">The sequence shown here is derived from an EMBL/GenBank/DDBJ whole genome shotgun (WGS) entry which is preliminary data.</text>
</comment>
<reference evidence="1" key="1">
    <citation type="submission" date="2018-04" db="EMBL/GenBank/DDBJ databases">
        <title>Genomes of the Obligate Erwinia dacicola and Facultative Enterobacter sp. OLF Endosymbionts of the Olive Fruit fly, Bactrocera oleae.</title>
        <authorList>
            <person name="Estes A.M."/>
            <person name="Hearn D.J."/>
            <person name="Agarwal S."/>
            <person name="Pierson E.A."/>
            <person name="Dunning-Hotopp J.C."/>
        </authorList>
    </citation>
    <scope>NUCLEOTIDE SEQUENCE [LARGE SCALE GENOMIC DNA]</scope>
    <source>
        <strain evidence="1">Oroville</strain>
    </source>
</reference>
<proteinExistence type="predicted"/>
<evidence type="ECO:0000313" key="2">
    <source>
        <dbReference type="Proteomes" id="UP000244334"/>
    </source>
</evidence>
<accession>A0A328TJZ6</accession>
<keyword evidence="2" id="KW-1185">Reference proteome</keyword>
<evidence type="ECO:0000313" key="1">
    <source>
        <dbReference type="EMBL" id="RAP70410.1"/>
    </source>
</evidence>
<dbReference type="Proteomes" id="UP000244334">
    <property type="component" value="Unassembled WGS sequence"/>
</dbReference>
<organism evidence="1 2">
    <name type="scientific">Candidatus Erwinia dacicola</name>
    <dbReference type="NCBI Taxonomy" id="252393"/>
    <lineage>
        <taxon>Bacteria</taxon>
        <taxon>Pseudomonadati</taxon>
        <taxon>Pseudomonadota</taxon>
        <taxon>Gammaproteobacteria</taxon>
        <taxon>Enterobacterales</taxon>
        <taxon>Erwiniaceae</taxon>
        <taxon>Erwinia</taxon>
    </lineage>
</organism>
<dbReference type="EMBL" id="LJAM02000355">
    <property type="protein sequence ID" value="RAP70410.1"/>
    <property type="molecule type" value="Genomic_DNA"/>
</dbReference>
<protein>
    <submittedName>
        <fullName evidence="1">Uncharacterized protein</fullName>
    </submittedName>
</protein>
<name>A0A328TJZ6_9GAMM</name>